<gene>
    <name evidence="2" type="ORF">EJ04DRAFT_610410</name>
</gene>
<dbReference type="Proteomes" id="UP000799444">
    <property type="component" value="Unassembled WGS sequence"/>
</dbReference>
<evidence type="ECO:0000313" key="3">
    <source>
        <dbReference type="Proteomes" id="UP000799444"/>
    </source>
</evidence>
<comment type="caution">
    <text evidence="2">The sequence shown here is derived from an EMBL/GenBank/DDBJ whole genome shotgun (WGS) entry which is preliminary data.</text>
</comment>
<dbReference type="AlphaFoldDB" id="A0A9P4QRV0"/>
<organism evidence="2 3">
    <name type="scientific">Polyplosphaeria fusca</name>
    <dbReference type="NCBI Taxonomy" id="682080"/>
    <lineage>
        <taxon>Eukaryota</taxon>
        <taxon>Fungi</taxon>
        <taxon>Dikarya</taxon>
        <taxon>Ascomycota</taxon>
        <taxon>Pezizomycotina</taxon>
        <taxon>Dothideomycetes</taxon>
        <taxon>Pleosporomycetidae</taxon>
        <taxon>Pleosporales</taxon>
        <taxon>Tetraplosphaeriaceae</taxon>
        <taxon>Polyplosphaeria</taxon>
    </lineage>
</organism>
<sequence length="245" mass="27528">MRPFEELTRPSTSERIVSEQDTARIPNPRRMEVAGLVLTAVAFVDQAIKLGSALAKLAREIPGAGTQISNAAIRLEAQRYTLKLWHASWLDKAERQRPAPLADRFRTVWGEDGYDLILKCFTQINARFGEALRTMRSIDPDFFQNATPGSDPRPLLLLPLERDSPTSSTAPSESNTETPPDEKGGRLKITRSRFLKSKKTGSERSTTDSLKFWKRLSRSSSTIASQTPAKQKELNEQMEKITKLE</sequence>
<reference evidence="2" key="1">
    <citation type="journal article" date="2020" name="Stud. Mycol.">
        <title>101 Dothideomycetes genomes: a test case for predicting lifestyles and emergence of pathogens.</title>
        <authorList>
            <person name="Haridas S."/>
            <person name="Albert R."/>
            <person name="Binder M."/>
            <person name="Bloem J."/>
            <person name="Labutti K."/>
            <person name="Salamov A."/>
            <person name="Andreopoulos B."/>
            <person name="Baker S."/>
            <person name="Barry K."/>
            <person name="Bills G."/>
            <person name="Bluhm B."/>
            <person name="Cannon C."/>
            <person name="Castanera R."/>
            <person name="Culley D."/>
            <person name="Daum C."/>
            <person name="Ezra D."/>
            <person name="Gonzalez J."/>
            <person name="Henrissat B."/>
            <person name="Kuo A."/>
            <person name="Liang C."/>
            <person name="Lipzen A."/>
            <person name="Lutzoni F."/>
            <person name="Magnuson J."/>
            <person name="Mondo S."/>
            <person name="Nolan M."/>
            <person name="Ohm R."/>
            <person name="Pangilinan J."/>
            <person name="Park H.-J."/>
            <person name="Ramirez L."/>
            <person name="Alfaro M."/>
            <person name="Sun H."/>
            <person name="Tritt A."/>
            <person name="Yoshinaga Y."/>
            <person name="Zwiers L.-H."/>
            <person name="Turgeon B."/>
            <person name="Goodwin S."/>
            <person name="Spatafora J."/>
            <person name="Crous P."/>
            <person name="Grigoriev I."/>
        </authorList>
    </citation>
    <scope>NUCLEOTIDE SEQUENCE</scope>
    <source>
        <strain evidence="2">CBS 125425</strain>
    </source>
</reference>
<dbReference type="OrthoDB" id="5363336at2759"/>
<name>A0A9P4QRV0_9PLEO</name>
<accession>A0A9P4QRV0</accession>
<feature type="region of interest" description="Disordered" evidence="1">
    <location>
        <begin position="143"/>
        <end position="245"/>
    </location>
</feature>
<feature type="region of interest" description="Disordered" evidence="1">
    <location>
        <begin position="1"/>
        <end position="23"/>
    </location>
</feature>
<evidence type="ECO:0000313" key="2">
    <source>
        <dbReference type="EMBL" id="KAF2731514.1"/>
    </source>
</evidence>
<protein>
    <submittedName>
        <fullName evidence="2">Uncharacterized protein</fullName>
    </submittedName>
</protein>
<evidence type="ECO:0000256" key="1">
    <source>
        <dbReference type="SAM" id="MobiDB-lite"/>
    </source>
</evidence>
<feature type="compositionally biased region" description="Polar residues" evidence="1">
    <location>
        <begin position="166"/>
        <end position="178"/>
    </location>
</feature>
<feature type="compositionally biased region" description="Polar residues" evidence="1">
    <location>
        <begin position="218"/>
        <end position="229"/>
    </location>
</feature>
<proteinExistence type="predicted"/>
<keyword evidence="3" id="KW-1185">Reference proteome</keyword>
<feature type="compositionally biased region" description="Basic residues" evidence="1">
    <location>
        <begin position="186"/>
        <end position="199"/>
    </location>
</feature>
<dbReference type="EMBL" id="ML996194">
    <property type="protein sequence ID" value="KAF2731514.1"/>
    <property type="molecule type" value="Genomic_DNA"/>
</dbReference>
<feature type="compositionally biased region" description="Basic and acidic residues" evidence="1">
    <location>
        <begin position="230"/>
        <end position="245"/>
    </location>
</feature>
<feature type="compositionally biased region" description="Low complexity" evidence="1">
    <location>
        <begin position="148"/>
        <end position="159"/>
    </location>
</feature>